<dbReference type="SMART" id="SM00287">
    <property type="entry name" value="SH3b"/>
    <property type="match status" value="1"/>
</dbReference>
<dbReference type="Gene3D" id="3.90.1720.10">
    <property type="entry name" value="endopeptidase domain like (from Nostoc punctiforme)"/>
    <property type="match status" value="1"/>
</dbReference>
<dbReference type="EMBL" id="WUBI01000001">
    <property type="protein sequence ID" value="MWV43889.1"/>
    <property type="molecule type" value="Genomic_DNA"/>
</dbReference>
<name>A0A7X3IH79_9BACL</name>
<protein>
    <submittedName>
        <fullName evidence="9">SH3 domain-containing protein</fullName>
    </submittedName>
</protein>
<evidence type="ECO:0000256" key="2">
    <source>
        <dbReference type="ARBA" id="ARBA00022670"/>
    </source>
</evidence>
<feature type="region of interest" description="Disordered" evidence="5">
    <location>
        <begin position="109"/>
        <end position="130"/>
    </location>
</feature>
<keyword evidence="3" id="KW-0378">Hydrolase</keyword>
<evidence type="ECO:0000256" key="6">
    <source>
        <dbReference type="SAM" id="SignalP"/>
    </source>
</evidence>
<dbReference type="PROSITE" id="PS51935">
    <property type="entry name" value="NLPC_P60"/>
    <property type="match status" value="1"/>
</dbReference>
<evidence type="ECO:0000259" key="8">
    <source>
        <dbReference type="PROSITE" id="PS51935"/>
    </source>
</evidence>
<keyword evidence="2" id="KW-0645">Protease</keyword>
<dbReference type="RefSeq" id="WP_160497355.1">
    <property type="nucleotide sequence ID" value="NZ_WUBI01000001.1"/>
</dbReference>
<dbReference type="InterPro" id="IPR051202">
    <property type="entry name" value="Peptidase_C40"/>
</dbReference>
<dbReference type="InterPro" id="IPR000064">
    <property type="entry name" value="NLP_P60_dom"/>
</dbReference>
<dbReference type="Gene3D" id="2.30.30.40">
    <property type="entry name" value="SH3 Domains"/>
    <property type="match status" value="1"/>
</dbReference>
<dbReference type="Proteomes" id="UP000460318">
    <property type="component" value="Unassembled WGS sequence"/>
</dbReference>
<evidence type="ECO:0000256" key="4">
    <source>
        <dbReference type="ARBA" id="ARBA00022807"/>
    </source>
</evidence>
<dbReference type="GO" id="GO:0006508">
    <property type="term" value="P:proteolysis"/>
    <property type="evidence" value="ECO:0007669"/>
    <property type="project" value="UniProtKB-KW"/>
</dbReference>
<dbReference type="Pfam" id="PF00877">
    <property type="entry name" value="NLPC_P60"/>
    <property type="match status" value="1"/>
</dbReference>
<dbReference type="AlphaFoldDB" id="A0A7X3IH79"/>
<comment type="caution">
    <text evidence="9">The sequence shown here is derived from an EMBL/GenBank/DDBJ whole genome shotgun (WGS) entry which is preliminary data.</text>
</comment>
<comment type="similarity">
    <text evidence="1">Belongs to the peptidase C40 family.</text>
</comment>
<accession>A0A7X3IH79</accession>
<organism evidence="9 10">
    <name type="scientific">Paenibacillus dendrobii</name>
    <dbReference type="NCBI Taxonomy" id="2691084"/>
    <lineage>
        <taxon>Bacteria</taxon>
        <taxon>Bacillati</taxon>
        <taxon>Bacillota</taxon>
        <taxon>Bacilli</taxon>
        <taxon>Bacillales</taxon>
        <taxon>Paenibacillaceae</taxon>
        <taxon>Paenibacillus</taxon>
    </lineage>
</organism>
<dbReference type="GO" id="GO:0008234">
    <property type="term" value="F:cysteine-type peptidase activity"/>
    <property type="evidence" value="ECO:0007669"/>
    <property type="project" value="UniProtKB-KW"/>
</dbReference>
<feature type="chain" id="PRO_5030999118" evidence="6">
    <location>
        <begin position="31"/>
        <end position="279"/>
    </location>
</feature>
<dbReference type="InterPro" id="IPR003646">
    <property type="entry name" value="SH3-like_bac-type"/>
</dbReference>
<dbReference type="PANTHER" id="PTHR47053">
    <property type="entry name" value="MUREIN DD-ENDOPEPTIDASE MEPH-RELATED"/>
    <property type="match status" value="1"/>
</dbReference>
<evidence type="ECO:0000313" key="10">
    <source>
        <dbReference type="Proteomes" id="UP000460318"/>
    </source>
</evidence>
<keyword evidence="4" id="KW-0788">Thiol protease</keyword>
<proteinExistence type="inferred from homology"/>
<gene>
    <name evidence="9" type="ORF">GRF59_09600</name>
</gene>
<evidence type="ECO:0000259" key="7">
    <source>
        <dbReference type="PROSITE" id="PS51781"/>
    </source>
</evidence>
<evidence type="ECO:0000313" key="9">
    <source>
        <dbReference type="EMBL" id="MWV43889.1"/>
    </source>
</evidence>
<dbReference type="PROSITE" id="PS51781">
    <property type="entry name" value="SH3B"/>
    <property type="match status" value="1"/>
</dbReference>
<reference evidence="9 10" key="1">
    <citation type="submission" date="2019-12" db="EMBL/GenBank/DDBJ databases">
        <title>Paenibacillus sp. nov., an endophytic bacterium isolated from the stem of Dendrobium.</title>
        <authorList>
            <person name="Zhao R."/>
        </authorList>
    </citation>
    <scope>NUCLEOTIDE SEQUENCE [LARGE SCALE GENOMIC DNA]</scope>
    <source>
        <strain evidence="9 10">HJL G12</strain>
    </source>
</reference>
<keyword evidence="10" id="KW-1185">Reference proteome</keyword>
<feature type="domain" description="SH3b" evidence="7">
    <location>
        <begin position="39"/>
        <end position="106"/>
    </location>
</feature>
<dbReference type="SUPFAM" id="SSF54001">
    <property type="entry name" value="Cysteine proteinases"/>
    <property type="match status" value="1"/>
</dbReference>
<feature type="domain" description="NlpC/P60" evidence="8">
    <location>
        <begin position="134"/>
        <end position="278"/>
    </location>
</feature>
<feature type="signal peptide" evidence="6">
    <location>
        <begin position="1"/>
        <end position="30"/>
    </location>
</feature>
<dbReference type="Pfam" id="PF08239">
    <property type="entry name" value="SH3_3"/>
    <property type="match status" value="1"/>
</dbReference>
<dbReference type="PANTHER" id="PTHR47053:SF1">
    <property type="entry name" value="MUREIN DD-ENDOPEPTIDASE MEPH-RELATED"/>
    <property type="match status" value="1"/>
</dbReference>
<evidence type="ECO:0000256" key="1">
    <source>
        <dbReference type="ARBA" id="ARBA00007074"/>
    </source>
</evidence>
<evidence type="ECO:0000256" key="5">
    <source>
        <dbReference type="SAM" id="MobiDB-lite"/>
    </source>
</evidence>
<evidence type="ECO:0000256" key="3">
    <source>
        <dbReference type="ARBA" id="ARBA00022801"/>
    </source>
</evidence>
<keyword evidence="6" id="KW-0732">Signal</keyword>
<dbReference type="InterPro" id="IPR038765">
    <property type="entry name" value="Papain-like_cys_pep_sf"/>
</dbReference>
<sequence>MININKSLLGCLAITAAVSAAVILPSPSHAAASKAVVQSASASQTGVIQASVRLRDKPSLSSNVLGYVKAGEQVKILEKSTSYFYKIKTSAGKTGYISTADKYIRVGQASSGSSSSNSSNNGSSSASKPAQSASAAIEKVIKTGMKYLGTPYEFGSNRNTTTTFDCSDFIRQIFKEGASLVLPADSRQQGSWIQSNSSPVYSVDKLKRGDLVFFMSYKGSSSSAYQGIDKSKQRITHVALYLGDGKLLHTYSQKAGGVVVTDFTNSWKYRFMYGGSVLK</sequence>